<dbReference type="GO" id="GO:0004826">
    <property type="term" value="F:phenylalanine-tRNA ligase activity"/>
    <property type="evidence" value="ECO:0007669"/>
    <property type="project" value="UniProtKB-EC"/>
</dbReference>
<organism evidence="8 9">
    <name type="scientific">Mycetomoellerius zeteki</name>
    <dbReference type="NCBI Taxonomy" id="64791"/>
    <lineage>
        <taxon>Eukaryota</taxon>
        <taxon>Metazoa</taxon>
        <taxon>Ecdysozoa</taxon>
        <taxon>Arthropoda</taxon>
        <taxon>Hexapoda</taxon>
        <taxon>Insecta</taxon>
        <taxon>Pterygota</taxon>
        <taxon>Neoptera</taxon>
        <taxon>Endopterygota</taxon>
        <taxon>Hymenoptera</taxon>
        <taxon>Apocrita</taxon>
        <taxon>Aculeata</taxon>
        <taxon>Formicoidea</taxon>
        <taxon>Formicidae</taxon>
        <taxon>Myrmicinae</taxon>
        <taxon>Mycetomoellerius</taxon>
    </lineage>
</organism>
<keyword evidence="2" id="KW-0436">Ligase</keyword>
<protein>
    <recommendedName>
        <fullName evidence="1">phenylalanine--tRNA ligase</fullName>
        <ecNumber evidence="1">6.1.1.20</ecNumber>
    </recommendedName>
</protein>
<dbReference type="GO" id="GO:0009328">
    <property type="term" value="C:phenylalanine-tRNA ligase complex"/>
    <property type="evidence" value="ECO:0007669"/>
    <property type="project" value="TreeGrafter"/>
</dbReference>
<dbReference type="InterPro" id="IPR041503">
    <property type="entry name" value="AIMP2_thioredoxin"/>
</dbReference>
<feature type="domain" description="Aminoacyl-transfer RNA synthetases class-II family profile" evidence="7">
    <location>
        <begin position="222"/>
        <end position="426"/>
    </location>
</feature>
<evidence type="ECO:0000313" key="8">
    <source>
        <dbReference type="EMBL" id="KYQ53374.1"/>
    </source>
</evidence>
<dbReference type="InterPro" id="IPR040725">
    <property type="entry name" value="PheRS_DBD3"/>
</dbReference>
<dbReference type="InterPro" id="IPR045864">
    <property type="entry name" value="aa-tRNA-synth_II/BPL/LPL"/>
</dbReference>
<evidence type="ECO:0000256" key="5">
    <source>
        <dbReference type="ARBA" id="ARBA00022917"/>
    </source>
</evidence>
<dbReference type="GO" id="GO:0006432">
    <property type="term" value="P:phenylalanyl-tRNA aminoacylation"/>
    <property type="evidence" value="ECO:0007669"/>
    <property type="project" value="TreeGrafter"/>
</dbReference>
<dbReference type="Pfam" id="PF18552">
    <property type="entry name" value="PheRS_DBD1"/>
    <property type="match status" value="1"/>
</dbReference>
<dbReference type="Pfam" id="PF18553">
    <property type="entry name" value="PheRS_DBD3"/>
    <property type="match status" value="1"/>
</dbReference>
<dbReference type="PROSITE" id="PS50862">
    <property type="entry name" value="AA_TRNA_LIGASE_II"/>
    <property type="match status" value="1"/>
</dbReference>
<dbReference type="Gene3D" id="1.10.10.2330">
    <property type="match status" value="1"/>
</dbReference>
<dbReference type="InterPro" id="IPR006195">
    <property type="entry name" value="aa-tRNA-synth_II"/>
</dbReference>
<evidence type="ECO:0000256" key="4">
    <source>
        <dbReference type="ARBA" id="ARBA00022840"/>
    </source>
</evidence>
<dbReference type="InterPro" id="IPR040724">
    <property type="entry name" value="PheRS_DBD1"/>
</dbReference>
<dbReference type="GO" id="GO:0000049">
    <property type="term" value="F:tRNA binding"/>
    <property type="evidence" value="ECO:0007669"/>
    <property type="project" value="InterPro"/>
</dbReference>
<dbReference type="Pfam" id="PF01409">
    <property type="entry name" value="tRNA-synt_2d"/>
    <property type="match status" value="1"/>
</dbReference>
<name>A0A151X087_9HYME</name>
<dbReference type="Pfam" id="PF18554">
    <property type="entry name" value="PheRS_DBD2"/>
    <property type="match status" value="1"/>
</dbReference>
<dbReference type="EC" id="6.1.1.20" evidence="1"/>
<dbReference type="Gene3D" id="3.30.1370.240">
    <property type="match status" value="1"/>
</dbReference>
<dbReference type="Gene3D" id="1.10.10.2320">
    <property type="match status" value="1"/>
</dbReference>
<accession>A0A151X087</accession>
<sequence>MASHLKDRILEYLDAHGETNSLYLADTLQEDHQKIVGVIKSLETVHDLITVKPISEKKWEITDEGKYVIEHGSHEAVIYNAIPAEGIPQAKLIKSSPYAKVGFSKAMVAGWIELDKSENVPIVRKKAPSIIDIIQIHLKNLTNVPENVKAEYKKRKLLQEVMIKIMHLERGPNFSTKIEKLEADLTSDLLVNDAWKDKKFKPYNFDALGASLQIGHLHPLLKVRHEFRKIFLEMGFTEMPTNNYIESSFWNFDALFQPQQHPARDAHDTFFVSEPCLSTKFPMEYLERGDFKPIKYFSIDRVFRNETLDATHLAEFHQVEGVVADYNLTLGDLIGTLYEFFNKLGITQLQFKPAYNPYTEPSMEIFCFHNGLEKWIEIGNSGMFRPEMLLPMNLPTDVNVIAWGLSLERPTMIKYGLNNIRDLVGPKVDMEMVHNNPLCRLEKTSRMICSQWKTQQEENPVKTQSNQETKIKQVAEKLSKRPKFFKRELVIFCDPKHPIYFIEPFLQFISPYFHVSVSTYVHSTVANLPDELASFGLFHFSKNANVDLSLTIIWKTIGLDPIMVLPRMHKILGMVNIARYLNRLIEQVDTNILKYETNGLLYANKIDFYLDKVHCVLHDRDTSRSLKLCKKSRYVMGKDISIIDFILEHIDRCGINKES</sequence>
<dbReference type="Gene3D" id="3.30.930.10">
    <property type="entry name" value="Bira Bifunctional Protein, Domain 2"/>
    <property type="match status" value="1"/>
</dbReference>
<keyword evidence="5" id="KW-0648">Protein biosynthesis</keyword>
<keyword evidence="3" id="KW-0547">Nucleotide-binding</keyword>
<evidence type="ECO:0000259" key="7">
    <source>
        <dbReference type="PROSITE" id="PS50862"/>
    </source>
</evidence>
<reference evidence="8 9" key="1">
    <citation type="submission" date="2015-09" db="EMBL/GenBank/DDBJ databases">
        <title>Trachymyrmex zeteki WGS genome.</title>
        <authorList>
            <person name="Nygaard S."/>
            <person name="Hu H."/>
            <person name="Boomsma J."/>
            <person name="Zhang G."/>
        </authorList>
    </citation>
    <scope>NUCLEOTIDE SEQUENCE [LARGE SCALE GENOMIC DNA]</scope>
    <source>
        <strain evidence="8">Tzet28-1</strain>
        <tissue evidence="8">Whole body</tissue>
    </source>
</reference>
<gene>
    <name evidence="8" type="ORF">ALC60_07506</name>
</gene>
<keyword evidence="9" id="KW-1185">Reference proteome</keyword>
<dbReference type="CDD" id="cd00496">
    <property type="entry name" value="PheRS_alpha_core"/>
    <property type="match status" value="1"/>
</dbReference>
<dbReference type="PANTHER" id="PTHR11538">
    <property type="entry name" value="PHENYLALANYL-TRNA SYNTHETASE"/>
    <property type="match status" value="1"/>
</dbReference>
<evidence type="ECO:0000256" key="3">
    <source>
        <dbReference type="ARBA" id="ARBA00022741"/>
    </source>
</evidence>
<dbReference type="EMBL" id="KQ982632">
    <property type="protein sequence ID" value="KYQ53374.1"/>
    <property type="molecule type" value="Genomic_DNA"/>
</dbReference>
<dbReference type="SUPFAM" id="SSF55681">
    <property type="entry name" value="Class II aaRS and biotin synthetases"/>
    <property type="match status" value="1"/>
</dbReference>
<dbReference type="AlphaFoldDB" id="A0A151X087"/>
<dbReference type="Pfam" id="PF18569">
    <property type="entry name" value="Thioredoxin_16"/>
    <property type="match status" value="1"/>
</dbReference>
<evidence type="ECO:0000256" key="1">
    <source>
        <dbReference type="ARBA" id="ARBA00012814"/>
    </source>
</evidence>
<evidence type="ECO:0000313" key="9">
    <source>
        <dbReference type="Proteomes" id="UP000075809"/>
    </source>
</evidence>
<dbReference type="STRING" id="64791.A0A151X087"/>
<proteinExistence type="predicted"/>
<dbReference type="GO" id="GO:0005524">
    <property type="term" value="F:ATP binding"/>
    <property type="evidence" value="ECO:0007669"/>
    <property type="project" value="UniProtKB-KW"/>
</dbReference>
<dbReference type="PANTHER" id="PTHR11538:SF40">
    <property type="entry name" value="PHENYLALANINE--TRNA LIGASE ALPHA SUBUNIT"/>
    <property type="match status" value="1"/>
</dbReference>
<dbReference type="InterPro" id="IPR002319">
    <property type="entry name" value="Phenylalanyl-tRNA_Synthase"/>
</dbReference>
<dbReference type="Proteomes" id="UP000075809">
    <property type="component" value="Unassembled WGS sequence"/>
</dbReference>
<keyword evidence="4" id="KW-0067">ATP-binding</keyword>
<evidence type="ECO:0000256" key="6">
    <source>
        <dbReference type="ARBA" id="ARBA00023146"/>
    </source>
</evidence>
<dbReference type="GO" id="GO:0005829">
    <property type="term" value="C:cytosol"/>
    <property type="evidence" value="ECO:0007669"/>
    <property type="project" value="TreeGrafter"/>
</dbReference>
<evidence type="ECO:0000256" key="2">
    <source>
        <dbReference type="ARBA" id="ARBA00022598"/>
    </source>
</evidence>
<keyword evidence="6 8" id="KW-0030">Aminoacyl-tRNA synthetase</keyword>
<dbReference type="InterPro" id="IPR040586">
    <property type="entry name" value="PheRS_DBD2"/>
</dbReference>
<dbReference type="Gene3D" id="1.20.1050.130">
    <property type="match status" value="1"/>
</dbReference>